<comment type="catalytic activity">
    <reaction evidence="1 8">
        <text>Exonucleolytic cleavage in the 3'- to 5'-direction to yield nucleoside 5'-phosphates.</text>
        <dbReference type="EC" id="3.1.13.1"/>
    </reaction>
</comment>
<dbReference type="SMART" id="SM00316">
    <property type="entry name" value="S1"/>
    <property type="match status" value="1"/>
</dbReference>
<dbReference type="InterPro" id="IPR011805">
    <property type="entry name" value="RNase_R"/>
</dbReference>
<dbReference type="Pfam" id="PF08206">
    <property type="entry name" value="OB_RNB"/>
    <property type="match status" value="1"/>
</dbReference>
<dbReference type="SMART" id="SM00955">
    <property type="entry name" value="RNB"/>
    <property type="match status" value="1"/>
</dbReference>
<dbReference type="OrthoDB" id="9764149at2"/>
<dbReference type="PROSITE" id="PS50126">
    <property type="entry name" value="S1"/>
    <property type="match status" value="1"/>
</dbReference>
<dbReference type="InterPro" id="IPR022966">
    <property type="entry name" value="RNase_II/R_CS"/>
</dbReference>
<gene>
    <name evidence="8" type="primary">rnr</name>
    <name evidence="10" type="ORF">SAMN05660653_01277</name>
</gene>
<dbReference type="InterPro" id="IPR004476">
    <property type="entry name" value="RNase_II/RNase_R"/>
</dbReference>
<evidence type="ECO:0000256" key="3">
    <source>
        <dbReference type="ARBA" id="ARBA00022490"/>
    </source>
</evidence>
<evidence type="ECO:0000259" key="9">
    <source>
        <dbReference type="PROSITE" id="PS50126"/>
    </source>
</evidence>
<dbReference type="EC" id="3.1.13.1" evidence="8"/>
<dbReference type="SMART" id="SM00357">
    <property type="entry name" value="CSP"/>
    <property type="match status" value="1"/>
</dbReference>
<dbReference type="AlphaFoldDB" id="A0A1G6C1D0"/>
<evidence type="ECO:0000256" key="4">
    <source>
        <dbReference type="ARBA" id="ARBA00022722"/>
    </source>
</evidence>
<evidence type="ECO:0000256" key="2">
    <source>
        <dbReference type="ARBA" id="ARBA00004496"/>
    </source>
</evidence>
<organism evidence="10 11">
    <name type="scientific">Desulfonatronum thiosulfatophilum</name>
    <dbReference type="NCBI Taxonomy" id="617002"/>
    <lineage>
        <taxon>Bacteria</taxon>
        <taxon>Pseudomonadati</taxon>
        <taxon>Thermodesulfobacteriota</taxon>
        <taxon>Desulfovibrionia</taxon>
        <taxon>Desulfovibrionales</taxon>
        <taxon>Desulfonatronaceae</taxon>
        <taxon>Desulfonatronum</taxon>
    </lineage>
</organism>
<evidence type="ECO:0000313" key="11">
    <source>
        <dbReference type="Proteomes" id="UP000198771"/>
    </source>
</evidence>
<dbReference type="EMBL" id="FMXO01000006">
    <property type="protein sequence ID" value="SDB26628.1"/>
    <property type="molecule type" value="Genomic_DNA"/>
</dbReference>
<evidence type="ECO:0000256" key="7">
    <source>
        <dbReference type="ARBA" id="ARBA00022884"/>
    </source>
</evidence>
<evidence type="ECO:0000256" key="5">
    <source>
        <dbReference type="ARBA" id="ARBA00022801"/>
    </source>
</evidence>
<dbReference type="InterPro" id="IPR012340">
    <property type="entry name" value="NA-bd_OB-fold"/>
</dbReference>
<feature type="domain" description="S1 motif" evidence="9">
    <location>
        <begin position="629"/>
        <end position="710"/>
    </location>
</feature>
<dbReference type="Pfam" id="PF00773">
    <property type="entry name" value="RNB"/>
    <property type="match status" value="1"/>
</dbReference>
<proteinExistence type="inferred from homology"/>
<comment type="function">
    <text evidence="8">3'-5' exoribonuclease that releases 5'-nucleoside monophosphates and is involved in maturation of structured RNAs.</text>
</comment>
<keyword evidence="6 8" id="KW-0269">Exonuclease</keyword>
<dbReference type="RefSeq" id="WP_092118835.1">
    <property type="nucleotide sequence ID" value="NZ_FMXO01000006.1"/>
</dbReference>
<evidence type="ECO:0000256" key="6">
    <source>
        <dbReference type="ARBA" id="ARBA00022839"/>
    </source>
</evidence>
<dbReference type="NCBIfam" id="TIGR00358">
    <property type="entry name" value="3_prime_RNase"/>
    <property type="match status" value="1"/>
</dbReference>
<accession>A0A1G6C1D0</accession>
<evidence type="ECO:0000256" key="1">
    <source>
        <dbReference type="ARBA" id="ARBA00001849"/>
    </source>
</evidence>
<keyword evidence="7 8" id="KW-0694">RNA-binding</keyword>
<dbReference type="PANTHER" id="PTHR23355">
    <property type="entry name" value="RIBONUCLEASE"/>
    <property type="match status" value="1"/>
</dbReference>
<name>A0A1G6C1D0_9BACT</name>
<dbReference type="GO" id="GO:0006402">
    <property type="term" value="P:mRNA catabolic process"/>
    <property type="evidence" value="ECO:0007669"/>
    <property type="project" value="TreeGrafter"/>
</dbReference>
<dbReference type="InterPro" id="IPR003029">
    <property type="entry name" value="S1_domain"/>
</dbReference>
<keyword evidence="11" id="KW-1185">Reference proteome</keyword>
<dbReference type="STRING" id="617002.SAMN05660653_01277"/>
<keyword evidence="3 8" id="KW-0963">Cytoplasm</keyword>
<dbReference type="PROSITE" id="PS01175">
    <property type="entry name" value="RIBONUCLEASE_II"/>
    <property type="match status" value="1"/>
</dbReference>
<dbReference type="Proteomes" id="UP000198771">
    <property type="component" value="Unassembled WGS sequence"/>
</dbReference>
<sequence>MARKKRSAEPMGVESLLRVFRKSRKPLGFGELLKLLGLPNRQRKELDEALDILVRDGRLIRMRDAYGLADNMQIITGELEVQRSGVGFVLPEDSRRKDVFVSSKDLGDARHGDKVAVALLPKRGGRNPEGRVVRVLERRTEIYAVRILDVRGKGYWLAQATDPKLGFHLLLTAEDVDIAPQKNDIVLARIGERLEEHLWAGTMVAMLGTETDLAVQEQLVKFNHHVPTVFPETVLEQAAALPERPAEEDFGGRRDLRDLPLVTIDGATAKDFDDAVCVRETSKGFTLWVAIADVAHYVPPFTPLDEEARERGNSYYFPKSVEPMFPERLSNGLCSLNPSEPRLAMAAEMEFSRDGKMTGASFHAIVMQSHARLTYEQVHQALEERNPQVLRDLEPLLPMLEQAESLARILKKRRHGRGSLDFDLPDPEILLDVRGEAVDIQSRTRHFSHQIIEEFMIAANEAVAEFLTKKDVPMLYRIHDTPDPEKLRGLFEVLGRTELAVRLPKKGEPAEPEMLQTLLAAARDTEMEFLVNRLLLRSQMQAKYSPDNIGHFGLASKCYAHFTSPIRRYADLELHRALKNALSGRGPKVSHKQLKTLGDALSIRERRAMAAEREILKRVTVMFLMDRVGEEFSGVVSSLTDFGFWVELADVMADGMVRLSSLSDDYYTFFPERHELIGRRTGRTFRLGQHVQVVLEEVSLSRLEITLVLAPEKEEEKKARKSRKGKKEKRD</sequence>
<dbReference type="PANTHER" id="PTHR23355:SF9">
    <property type="entry name" value="DIS3-LIKE EXONUCLEASE 2"/>
    <property type="match status" value="1"/>
</dbReference>
<dbReference type="NCBIfam" id="TIGR02063">
    <property type="entry name" value="RNase_R"/>
    <property type="match status" value="1"/>
</dbReference>
<dbReference type="Gene3D" id="2.40.50.140">
    <property type="entry name" value="Nucleic acid-binding proteins"/>
    <property type="match status" value="2"/>
</dbReference>
<dbReference type="GO" id="GO:0003723">
    <property type="term" value="F:RNA binding"/>
    <property type="evidence" value="ECO:0007669"/>
    <property type="project" value="UniProtKB-UniRule"/>
</dbReference>
<keyword evidence="5 8" id="KW-0378">Hydrolase</keyword>
<dbReference type="InterPro" id="IPR013223">
    <property type="entry name" value="RNase_B_OB_dom"/>
</dbReference>
<evidence type="ECO:0000256" key="8">
    <source>
        <dbReference type="HAMAP-Rule" id="MF_01895"/>
    </source>
</evidence>
<reference evidence="10 11" key="1">
    <citation type="submission" date="2016-10" db="EMBL/GenBank/DDBJ databases">
        <authorList>
            <person name="de Groot N.N."/>
        </authorList>
    </citation>
    <scope>NUCLEOTIDE SEQUENCE [LARGE SCALE GENOMIC DNA]</scope>
    <source>
        <strain evidence="10 11">ASO4-2</strain>
    </source>
</reference>
<dbReference type="InterPro" id="IPR050180">
    <property type="entry name" value="RNR_Ribonuclease"/>
</dbReference>
<dbReference type="Pfam" id="PF00575">
    <property type="entry name" value="S1"/>
    <property type="match status" value="1"/>
</dbReference>
<keyword evidence="4 8" id="KW-0540">Nuclease</keyword>
<dbReference type="SUPFAM" id="SSF50249">
    <property type="entry name" value="Nucleic acid-binding proteins"/>
    <property type="match status" value="3"/>
</dbReference>
<evidence type="ECO:0000313" key="10">
    <source>
        <dbReference type="EMBL" id="SDB26628.1"/>
    </source>
</evidence>
<dbReference type="CDD" id="cd04471">
    <property type="entry name" value="S1_RNase_R"/>
    <property type="match status" value="1"/>
</dbReference>
<dbReference type="HAMAP" id="MF_01895">
    <property type="entry name" value="RNase_R"/>
    <property type="match status" value="1"/>
</dbReference>
<comment type="similarity">
    <text evidence="8">Belongs to the RNR ribonuclease family. RNase R subfamily.</text>
</comment>
<dbReference type="GO" id="GO:0005829">
    <property type="term" value="C:cytosol"/>
    <property type="evidence" value="ECO:0007669"/>
    <property type="project" value="TreeGrafter"/>
</dbReference>
<dbReference type="InterPro" id="IPR011129">
    <property type="entry name" value="CSD"/>
</dbReference>
<dbReference type="GO" id="GO:0008859">
    <property type="term" value="F:exoribonuclease II activity"/>
    <property type="evidence" value="ECO:0007669"/>
    <property type="project" value="UniProtKB-UniRule"/>
</dbReference>
<protein>
    <recommendedName>
        <fullName evidence="8">Ribonuclease R</fullName>
        <shortName evidence="8">RNase R</shortName>
        <ecNumber evidence="8">3.1.13.1</ecNumber>
    </recommendedName>
</protein>
<comment type="subcellular location">
    <subcellularLocation>
        <location evidence="2 8">Cytoplasm</location>
    </subcellularLocation>
</comment>
<dbReference type="InterPro" id="IPR001900">
    <property type="entry name" value="RNase_II/R"/>
</dbReference>